<keyword evidence="1" id="KW-1133">Transmembrane helix</keyword>
<accession>A0AAE3ZW54</accession>
<protein>
    <submittedName>
        <fullName evidence="2">Uncharacterized protein</fullName>
    </submittedName>
</protein>
<keyword evidence="3" id="KW-1185">Reference proteome</keyword>
<dbReference type="AlphaFoldDB" id="A0AAE3ZW54"/>
<proteinExistence type="predicted"/>
<name>A0AAE3ZW54_9ACTN</name>
<dbReference type="EMBL" id="JAVDYC010000001">
    <property type="protein sequence ID" value="MDR7327108.1"/>
    <property type="molecule type" value="Genomic_DNA"/>
</dbReference>
<comment type="caution">
    <text evidence="2">The sequence shown here is derived from an EMBL/GenBank/DDBJ whole genome shotgun (WGS) entry which is preliminary data.</text>
</comment>
<reference evidence="2 3" key="1">
    <citation type="submission" date="2023-07" db="EMBL/GenBank/DDBJ databases">
        <title>Sequencing the genomes of 1000 actinobacteria strains.</title>
        <authorList>
            <person name="Klenk H.-P."/>
        </authorList>
    </citation>
    <scope>NUCLEOTIDE SEQUENCE [LARGE SCALE GENOMIC DNA]</scope>
    <source>
        <strain evidence="2 3">DSM 44711</strain>
    </source>
</reference>
<feature type="transmembrane region" description="Helical" evidence="1">
    <location>
        <begin position="102"/>
        <end position="125"/>
    </location>
</feature>
<organism evidence="2 3">
    <name type="scientific">Catenuloplanes niger</name>
    <dbReference type="NCBI Taxonomy" id="587534"/>
    <lineage>
        <taxon>Bacteria</taxon>
        <taxon>Bacillati</taxon>
        <taxon>Actinomycetota</taxon>
        <taxon>Actinomycetes</taxon>
        <taxon>Micromonosporales</taxon>
        <taxon>Micromonosporaceae</taxon>
        <taxon>Catenuloplanes</taxon>
    </lineage>
</organism>
<evidence type="ECO:0000256" key="1">
    <source>
        <dbReference type="SAM" id="Phobius"/>
    </source>
</evidence>
<sequence>MRNEAFYSTAAQVLPALLIALLVQMSAVLRAHLRVFAHYAASNSPDRPGSYFSDPEEKRLVVDVLTANAFRRWIRNGVLGGTLIVVGEASAVAVLVAGTDGWLPLVAGPVCVVAILVSTVLAAWLPISQLRKMALLDRNQARGRGR</sequence>
<evidence type="ECO:0000313" key="2">
    <source>
        <dbReference type="EMBL" id="MDR7327108.1"/>
    </source>
</evidence>
<dbReference type="RefSeq" id="WP_310423995.1">
    <property type="nucleotide sequence ID" value="NZ_JAVDYC010000001.1"/>
</dbReference>
<keyword evidence="1" id="KW-0812">Transmembrane</keyword>
<evidence type="ECO:0000313" key="3">
    <source>
        <dbReference type="Proteomes" id="UP001183629"/>
    </source>
</evidence>
<dbReference type="Proteomes" id="UP001183629">
    <property type="component" value="Unassembled WGS sequence"/>
</dbReference>
<gene>
    <name evidence="2" type="ORF">J2S44_007358</name>
</gene>
<feature type="transmembrane region" description="Helical" evidence="1">
    <location>
        <begin position="78"/>
        <end position="96"/>
    </location>
</feature>
<feature type="transmembrane region" description="Helical" evidence="1">
    <location>
        <begin position="6"/>
        <end position="29"/>
    </location>
</feature>
<keyword evidence="1" id="KW-0472">Membrane</keyword>